<protein>
    <submittedName>
        <fullName evidence="1">Uncharacterized protein</fullName>
    </submittedName>
</protein>
<accession>A0A644WWQ2</accession>
<reference evidence="1" key="1">
    <citation type="submission" date="2019-08" db="EMBL/GenBank/DDBJ databases">
        <authorList>
            <person name="Kucharzyk K."/>
            <person name="Murdoch R.W."/>
            <person name="Higgins S."/>
            <person name="Loffler F."/>
        </authorList>
    </citation>
    <scope>NUCLEOTIDE SEQUENCE</scope>
</reference>
<proteinExistence type="predicted"/>
<comment type="caution">
    <text evidence="1">The sequence shown here is derived from an EMBL/GenBank/DDBJ whole genome shotgun (WGS) entry which is preliminary data.</text>
</comment>
<evidence type="ECO:0000313" key="1">
    <source>
        <dbReference type="EMBL" id="MPM08127.1"/>
    </source>
</evidence>
<gene>
    <name evidence="1" type="ORF">SDC9_54439</name>
</gene>
<sequence>MIHQLLRVVVGNLFFFRHGLRVSSTGKRFRRYGIRMLHNSGHGFLDFGQFRRKHDFFRFHSSGHLAVSRNYAAGFEDFHNLLRLFGRNRLFHLAPIFINHAGKKIKLQDSKLDAGFVLDLLLERVGKFGKALVCHDVQNINIPVLDALTVLIDAQAQAAPDLLTAGKRGLLIDQRTDLKHVRVIPSFFERGVGEDESQRTIKRQKPFLVAHNRIIGVVIGKAVAFRILVAAFLVL</sequence>
<dbReference type="AlphaFoldDB" id="A0A644WWQ2"/>
<dbReference type="EMBL" id="VSSQ01001414">
    <property type="protein sequence ID" value="MPM08127.1"/>
    <property type="molecule type" value="Genomic_DNA"/>
</dbReference>
<name>A0A644WWQ2_9ZZZZ</name>
<organism evidence="1">
    <name type="scientific">bioreactor metagenome</name>
    <dbReference type="NCBI Taxonomy" id="1076179"/>
    <lineage>
        <taxon>unclassified sequences</taxon>
        <taxon>metagenomes</taxon>
        <taxon>ecological metagenomes</taxon>
    </lineage>
</organism>